<dbReference type="EMBL" id="LGEM01000088">
    <property type="protein sequence ID" value="KUP96594.1"/>
    <property type="molecule type" value="Genomic_DNA"/>
</dbReference>
<evidence type="ECO:0000259" key="3">
    <source>
        <dbReference type="PROSITE" id="PS50075"/>
    </source>
</evidence>
<dbReference type="PROSITE" id="PS50075">
    <property type="entry name" value="CARRIER"/>
    <property type="match status" value="1"/>
</dbReference>
<sequence length="100" mass="11194">MPSQNHLPSREEVSAWLAERVARHARLRPQDVEADRPLTDYGLDSVSVFVLCGEFEDRHRVQVEPTSVWEHPTVRTLTDLLMESVAARDTLPSGTSGGDL</sequence>
<evidence type="ECO:0000313" key="5">
    <source>
        <dbReference type="Proteomes" id="UP000074382"/>
    </source>
</evidence>
<dbReference type="Gene3D" id="1.10.1200.10">
    <property type="entry name" value="ACP-like"/>
    <property type="match status" value="1"/>
</dbReference>
<dbReference type="Pfam" id="PF00550">
    <property type="entry name" value="PP-binding"/>
    <property type="match status" value="1"/>
</dbReference>
<dbReference type="STRING" id="665004.AC529_11450"/>
<dbReference type="SMART" id="SM00823">
    <property type="entry name" value="PKS_PP"/>
    <property type="match status" value="1"/>
</dbReference>
<dbReference type="InterPro" id="IPR020806">
    <property type="entry name" value="PKS_PP-bd"/>
</dbReference>
<reference evidence="5" key="1">
    <citation type="journal article" date="2017" name="Acta Aliment.">
        <title>Plant polysaccharide degrading enzyme system of Thermpbifida cellulosilytica TB100 revealed by de novo genome project data.</title>
        <authorList>
            <person name="Toth A."/>
            <person name="Baka E."/>
            <person name="Luzics S."/>
            <person name="Bata-Vidacs I."/>
            <person name="Nagy I."/>
            <person name="Balint B."/>
            <person name="Herceg R."/>
            <person name="Olasz F."/>
            <person name="Wilk T."/>
            <person name="Nagy T."/>
            <person name="Kriszt B."/>
            <person name="Nagy I."/>
            <person name="Kukolya J."/>
        </authorList>
    </citation>
    <scope>NUCLEOTIDE SEQUENCE [LARGE SCALE GENOMIC DNA]</scope>
    <source>
        <strain evidence="5">TB100</strain>
    </source>
</reference>
<accession>A0A147KH13</accession>
<dbReference type="GO" id="GO:0031177">
    <property type="term" value="F:phosphopantetheine binding"/>
    <property type="evidence" value="ECO:0007669"/>
    <property type="project" value="InterPro"/>
</dbReference>
<dbReference type="Proteomes" id="UP000074382">
    <property type="component" value="Unassembled WGS sequence"/>
</dbReference>
<dbReference type="InterPro" id="IPR036736">
    <property type="entry name" value="ACP-like_sf"/>
</dbReference>
<dbReference type="AlphaFoldDB" id="A0A147KH13"/>
<protein>
    <recommendedName>
        <fullName evidence="3">Carrier domain-containing protein</fullName>
    </recommendedName>
</protein>
<comment type="caution">
    <text evidence="4">The sequence shown here is derived from an EMBL/GenBank/DDBJ whole genome shotgun (WGS) entry which is preliminary data.</text>
</comment>
<proteinExistence type="predicted"/>
<evidence type="ECO:0000313" key="4">
    <source>
        <dbReference type="EMBL" id="KUP96594.1"/>
    </source>
</evidence>
<evidence type="ECO:0000256" key="1">
    <source>
        <dbReference type="ARBA" id="ARBA00022450"/>
    </source>
</evidence>
<evidence type="ECO:0000256" key="2">
    <source>
        <dbReference type="ARBA" id="ARBA00022553"/>
    </source>
</evidence>
<keyword evidence="2" id="KW-0597">Phosphoprotein</keyword>
<dbReference type="SMART" id="SM01294">
    <property type="entry name" value="PKS_PP_betabranch"/>
    <property type="match status" value="1"/>
</dbReference>
<dbReference type="SUPFAM" id="SSF47336">
    <property type="entry name" value="ACP-like"/>
    <property type="match status" value="1"/>
</dbReference>
<dbReference type="RefSeq" id="WP_068753327.1">
    <property type="nucleotide sequence ID" value="NZ_KQ950180.1"/>
</dbReference>
<name>A0A147KH13_THECS</name>
<gene>
    <name evidence="4" type="ORF">AC529_11450</name>
</gene>
<dbReference type="PATRIC" id="fig|665004.4.peg.590"/>
<dbReference type="OrthoDB" id="9023404at2"/>
<dbReference type="InterPro" id="IPR009081">
    <property type="entry name" value="PP-bd_ACP"/>
</dbReference>
<keyword evidence="1" id="KW-0596">Phosphopantetheine</keyword>
<keyword evidence="5" id="KW-1185">Reference proteome</keyword>
<feature type="domain" description="Carrier" evidence="3">
    <location>
        <begin position="8"/>
        <end position="85"/>
    </location>
</feature>
<organism evidence="4 5">
    <name type="scientific">Thermobifida cellulosilytica TB100</name>
    <dbReference type="NCBI Taxonomy" id="665004"/>
    <lineage>
        <taxon>Bacteria</taxon>
        <taxon>Bacillati</taxon>
        <taxon>Actinomycetota</taxon>
        <taxon>Actinomycetes</taxon>
        <taxon>Streptosporangiales</taxon>
        <taxon>Nocardiopsidaceae</taxon>
        <taxon>Thermobifida</taxon>
    </lineage>
</organism>